<dbReference type="Proteomes" id="UP001209854">
    <property type="component" value="Unassembled WGS sequence"/>
</dbReference>
<keyword evidence="3" id="KW-1185">Reference proteome</keyword>
<evidence type="ECO:0000313" key="3">
    <source>
        <dbReference type="Proteomes" id="UP001209854"/>
    </source>
</evidence>
<protein>
    <submittedName>
        <fullName evidence="2">Uncharacterized protein</fullName>
    </submittedName>
</protein>
<name>A0ABT3MW09_9GAMM</name>
<reference evidence="2 3" key="1">
    <citation type="submission" date="2022-10" db="EMBL/GenBank/DDBJ databases">
        <title>High-quality genome sequences of two octocoral-associated bacteria, Endozoicomonas euniceicola EF212 and Endozoicomonas gorgoniicola PS125.</title>
        <authorList>
            <person name="Chiou Y.-J."/>
            <person name="Chen Y.-H."/>
        </authorList>
    </citation>
    <scope>NUCLEOTIDE SEQUENCE [LARGE SCALE GENOMIC DNA]</scope>
    <source>
        <strain evidence="2 3">PS125</strain>
    </source>
</reference>
<comment type="caution">
    <text evidence="2">The sequence shown here is derived from an EMBL/GenBank/DDBJ whole genome shotgun (WGS) entry which is preliminary data.</text>
</comment>
<sequence>MLAKLRKLAGDYGFTGLGRSGPKPLNRGKHKFRKVSSASLPAKIPRDPSPYTVSRPRQVARHGLATINHYYSQTGQMDSDIIPSMNACPHNDFWKHVPGQKKDTDTVDHKRMLVSPGLPEAERYSGEWHVKTPGHESTGVKLKRYLQKMMYWITGQRYKADYYDNKQLLAQKEVLAANVYREVVGTESDDHFNSDYQVAYSMKEAETSSGEDEHCIASRHLQDYESGYRLVQNPSDRSSPVHFTRFHKTHNPVVDLIVRRFLLGDEDYLKLDNYMFIQDSDRQKQSAEEEARQRLVNIDFGMSFYNRCQLPSKCTLAQFRQKMMSPSIKHRSQYRGRHTMHTVIKAMERSGEDIDALMTDALGMIARMSDEKLNGLVGHVHHPQARSALLRILKFKRDQAAAIIGPESHDWPEEPGRMTLSALVGRVRRT</sequence>
<accession>A0ABT3MW09</accession>
<dbReference type="RefSeq" id="WP_262568381.1">
    <property type="nucleotide sequence ID" value="NZ_JAPFCC010000001.1"/>
</dbReference>
<evidence type="ECO:0000313" key="2">
    <source>
        <dbReference type="EMBL" id="MCW7553562.1"/>
    </source>
</evidence>
<gene>
    <name evidence="2" type="ORF">NX722_13185</name>
</gene>
<evidence type="ECO:0000256" key="1">
    <source>
        <dbReference type="SAM" id="MobiDB-lite"/>
    </source>
</evidence>
<proteinExistence type="predicted"/>
<feature type="region of interest" description="Disordered" evidence="1">
    <location>
        <begin position="16"/>
        <end position="55"/>
    </location>
</feature>
<dbReference type="EMBL" id="JAPFCC010000001">
    <property type="protein sequence ID" value="MCW7553562.1"/>
    <property type="molecule type" value="Genomic_DNA"/>
</dbReference>
<organism evidence="2 3">
    <name type="scientific">Endozoicomonas gorgoniicola</name>
    <dbReference type="NCBI Taxonomy" id="1234144"/>
    <lineage>
        <taxon>Bacteria</taxon>
        <taxon>Pseudomonadati</taxon>
        <taxon>Pseudomonadota</taxon>
        <taxon>Gammaproteobacteria</taxon>
        <taxon>Oceanospirillales</taxon>
        <taxon>Endozoicomonadaceae</taxon>
        <taxon>Endozoicomonas</taxon>
    </lineage>
</organism>